<evidence type="ECO:0000256" key="6">
    <source>
        <dbReference type="ARBA" id="ARBA00023242"/>
    </source>
</evidence>
<dbReference type="PROSITE" id="PS50090">
    <property type="entry name" value="MYB_LIKE"/>
    <property type="match status" value="2"/>
</dbReference>
<dbReference type="FunFam" id="1.10.10.60:FF:000394">
    <property type="entry name" value="MYB transcription factor"/>
    <property type="match status" value="1"/>
</dbReference>
<keyword evidence="5" id="KW-0804">Transcription</keyword>
<dbReference type="SMART" id="SM00717">
    <property type="entry name" value="SANT"/>
    <property type="match status" value="2"/>
</dbReference>
<comment type="caution">
    <text evidence="9">The sequence shown here is derived from an EMBL/GenBank/DDBJ whole genome shotgun (WGS) entry which is preliminary data.</text>
</comment>
<dbReference type="FunFam" id="1.10.10.60:FF:000001">
    <property type="entry name" value="MYB-related transcription factor"/>
    <property type="match status" value="1"/>
</dbReference>
<accession>A0A2U1LG95</accession>
<dbReference type="CDD" id="cd00167">
    <property type="entry name" value="SANT"/>
    <property type="match status" value="2"/>
</dbReference>
<keyword evidence="9" id="KW-0371">Homeobox</keyword>
<sequence length="296" mass="33872">MGKSDRPWTLEEDQKLTSYIQQFGQGSWRSLSAKAGLKRCGKSCRLRWNNYLRPDIKTGTFSLEEERTIIQLHALLGNRWSAIATHLPNRTDSKIKNHWNSHIKKRLAKMGIDPITHKPKNQTELHGSNLSHMTQWEAARLEAEARLAQQPKHYPYQQHNLISPSSTPSYQEYHLRSKNLFNGGFQTVNSAYGLLKDVPQILPSTPVTNYVESKNNLFNQGVIIKPDDKSETLIELFEEFVYPNYANFITNNFLIRPPGFMEGYVDHPIGGAENNEVNDAWSSLANNLVLNSWPVL</sequence>
<gene>
    <name evidence="9" type="ORF">CTI12_AA470650</name>
</gene>
<dbReference type="Pfam" id="PF00249">
    <property type="entry name" value="Myb_DNA-binding"/>
    <property type="match status" value="2"/>
</dbReference>
<evidence type="ECO:0000259" key="7">
    <source>
        <dbReference type="PROSITE" id="PS50090"/>
    </source>
</evidence>
<feature type="domain" description="HTH myb-type" evidence="8">
    <location>
        <begin position="1"/>
        <end position="52"/>
    </location>
</feature>
<name>A0A2U1LG95_ARTAN</name>
<keyword evidence="4 9" id="KW-0238">DNA-binding</keyword>
<dbReference type="GO" id="GO:0051707">
    <property type="term" value="P:response to other organism"/>
    <property type="evidence" value="ECO:0007669"/>
    <property type="project" value="UniProtKB-ARBA"/>
</dbReference>
<keyword evidence="3" id="KW-0805">Transcription regulation</keyword>
<evidence type="ECO:0000256" key="1">
    <source>
        <dbReference type="ARBA" id="ARBA00004123"/>
    </source>
</evidence>
<proteinExistence type="predicted"/>
<evidence type="ECO:0000256" key="4">
    <source>
        <dbReference type="ARBA" id="ARBA00023125"/>
    </source>
</evidence>
<reference evidence="9 10" key="1">
    <citation type="journal article" date="2018" name="Mol. Plant">
        <title>The genome of Artemisia annua provides insight into the evolution of Asteraceae family and artemisinin biosynthesis.</title>
        <authorList>
            <person name="Shen Q."/>
            <person name="Zhang L."/>
            <person name="Liao Z."/>
            <person name="Wang S."/>
            <person name="Yan T."/>
            <person name="Shi P."/>
            <person name="Liu M."/>
            <person name="Fu X."/>
            <person name="Pan Q."/>
            <person name="Wang Y."/>
            <person name="Lv Z."/>
            <person name="Lu X."/>
            <person name="Zhang F."/>
            <person name="Jiang W."/>
            <person name="Ma Y."/>
            <person name="Chen M."/>
            <person name="Hao X."/>
            <person name="Li L."/>
            <person name="Tang Y."/>
            <person name="Lv G."/>
            <person name="Zhou Y."/>
            <person name="Sun X."/>
            <person name="Brodelius P.E."/>
            <person name="Rose J.K.C."/>
            <person name="Tang K."/>
        </authorList>
    </citation>
    <scope>NUCLEOTIDE SEQUENCE [LARGE SCALE GENOMIC DNA]</scope>
    <source>
        <strain evidence="10">cv. Huhao1</strain>
        <tissue evidence="9">Leaf</tissue>
    </source>
</reference>
<keyword evidence="6" id="KW-0539">Nucleus</keyword>
<comment type="subcellular location">
    <subcellularLocation>
        <location evidence="1">Nucleus</location>
    </subcellularLocation>
</comment>
<evidence type="ECO:0000256" key="3">
    <source>
        <dbReference type="ARBA" id="ARBA00023015"/>
    </source>
</evidence>
<evidence type="ECO:0000256" key="5">
    <source>
        <dbReference type="ARBA" id="ARBA00023163"/>
    </source>
</evidence>
<organism evidence="9 10">
    <name type="scientific">Artemisia annua</name>
    <name type="common">Sweet wormwood</name>
    <dbReference type="NCBI Taxonomy" id="35608"/>
    <lineage>
        <taxon>Eukaryota</taxon>
        <taxon>Viridiplantae</taxon>
        <taxon>Streptophyta</taxon>
        <taxon>Embryophyta</taxon>
        <taxon>Tracheophyta</taxon>
        <taxon>Spermatophyta</taxon>
        <taxon>Magnoliopsida</taxon>
        <taxon>eudicotyledons</taxon>
        <taxon>Gunneridae</taxon>
        <taxon>Pentapetalae</taxon>
        <taxon>asterids</taxon>
        <taxon>campanulids</taxon>
        <taxon>Asterales</taxon>
        <taxon>Asteraceae</taxon>
        <taxon>Asteroideae</taxon>
        <taxon>Anthemideae</taxon>
        <taxon>Artemisiinae</taxon>
        <taxon>Artemisia</taxon>
    </lineage>
</organism>
<dbReference type="InterPro" id="IPR001005">
    <property type="entry name" value="SANT/Myb"/>
</dbReference>
<dbReference type="PANTHER" id="PTHR10641:SF1259">
    <property type="entry name" value="HOMEODOMAIN-LIKE PROTEIN-RELATED"/>
    <property type="match status" value="1"/>
</dbReference>
<dbReference type="EMBL" id="PKPP01009551">
    <property type="protein sequence ID" value="PWA48003.1"/>
    <property type="molecule type" value="Genomic_DNA"/>
</dbReference>
<feature type="domain" description="HTH myb-type" evidence="8">
    <location>
        <begin position="53"/>
        <end position="107"/>
    </location>
</feature>
<dbReference type="SUPFAM" id="SSF46689">
    <property type="entry name" value="Homeodomain-like"/>
    <property type="match status" value="1"/>
</dbReference>
<feature type="domain" description="Myb-like" evidence="7">
    <location>
        <begin position="53"/>
        <end position="103"/>
    </location>
</feature>
<dbReference type="GO" id="GO:0005634">
    <property type="term" value="C:nucleus"/>
    <property type="evidence" value="ECO:0007669"/>
    <property type="project" value="UniProtKB-SubCell"/>
</dbReference>
<evidence type="ECO:0000313" key="9">
    <source>
        <dbReference type="EMBL" id="PWA48003.1"/>
    </source>
</evidence>
<dbReference type="Proteomes" id="UP000245207">
    <property type="component" value="Unassembled WGS sequence"/>
</dbReference>
<dbReference type="InterPro" id="IPR015495">
    <property type="entry name" value="Myb_TF_plants"/>
</dbReference>
<feature type="domain" description="Myb-like" evidence="7">
    <location>
        <begin position="1"/>
        <end position="52"/>
    </location>
</feature>
<dbReference type="GO" id="GO:0080090">
    <property type="term" value="P:regulation of primary metabolic process"/>
    <property type="evidence" value="ECO:0007669"/>
    <property type="project" value="UniProtKB-ARBA"/>
</dbReference>
<evidence type="ECO:0000256" key="2">
    <source>
        <dbReference type="ARBA" id="ARBA00022737"/>
    </source>
</evidence>
<keyword evidence="2" id="KW-0677">Repeat</keyword>
<evidence type="ECO:0000259" key="8">
    <source>
        <dbReference type="PROSITE" id="PS51294"/>
    </source>
</evidence>
<dbReference type="InterPro" id="IPR017930">
    <property type="entry name" value="Myb_dom"/>
</dbReference>
<evidence type="ECO:0000313" key="10">
    <source>
        <dbReference type="Proteomes" id="UP000245207"/>
    </source>
</evidence>
<dbReference type="GO" id="GO:0000976">
    <property type="term" value="F:transcription cis-regulatory region binding"/>
    <property type="evidence" value="ECO:0007669"/>
    <property type="project" value="UniProtKB-ARBA"/>
</dbReference>
<dbReference type="PROSITE" id="PS51294">
    <property type="entry name" value="HTH_MYB"/>
    <property type="match status" value="2"/>
</dbReference>
<dbReference type="STRING" id="35608.A0A2U1LG95"/>
<dbReference type="PANTHER" id="PTHR10641">
    <property type="entry name" value="MYB FAMILY TRANSCRIPTION FACTOR"/>
    <property type="match status" value="1"/>
</dbReference>
<dbReference type="InterPro" id="IPR009057">
    <property type="entry name" value="Homeodomain-like_sf"/>
</dbReference>
<protein>
    <submittedName>
        <fullName evidence="9">Homeodomain-like protein</fullName>
    </submittedName>
</protein>
<keyword evidence="10" id="KW-1185">Reference proteome</keyword>
<dbReference type="AlphaFoldDB" id="A0A2U1LG95"/>
<dbReference type="OrthoDB" id="2143914at2759"/>
<dbReference type="Gene3D" id="1.10.10.60">
    <property type="entry name" value="Homeodomain-like"/>
    <property type="match status" value="2"/>
</dbReference>